<proteinExistence type="predicted"/>
<dbReference type="Proteomes" id="UP000784294">
    <property type="component" value="Unassembled WGS sequence"/>
</dbReference>
<evidence type="ECO:0000313" key="1">
    <source>
        <dbReference type="EMBL" id="VEL13009.1"/>
    </source>
</evidence>
<comment type="caution">
    <text evidence="1">The sequence shown here is derived from an EMBL/GenBank/DDBJ whole genome shotgun (WGS) entry which is preliminary data.</text>
</comment>
<gene>
    <name evidence="1" type="ORF">PXEA_LOCUS6449</name>
</gene>
<reference evidence="1" key="1">
    <citation type="submission" date="2018-11" db="EMBL/GenBank/DDBJ databases">
        <authorList>
            <consortium name="Pathogen Informatics"/>
        </authorList>
    </citation>
    <scope>NUCLEOTIDE SEQUENCE</scope>
</reference>
<dbReference type="EMBL" id="CAAALY010016526">
    <property type="protein sequence ID" value="VEL13009.1"/>
    <property type="molecule type" value="Genomic_DNA"/>
</dbReference>
<protein>
    <submittedName>
        <fullName evidence="1">Uncharacterized protein</fullName>
    </submittedName>
</protein>
<organism evidence="1 2">
    <name type="scientific">Protopolystoma xenopodis</name>
    <dbReference type="NCBI Taxonomy" id="117903"/>
    <lineage>
        <taxon>Eukaryota</taxon>
        <taxon>Metazoa</taxon>
        <taxon>Spiralia</taxon>
        <taxon>Lophotrochozoa</taxon>
        <taxon>Platyhelminthes</taxon>
        <taxon>Monogenea</taxon>
        <taxon>Polyopisthocotylea</taxon>
        <taxon>Polystomatidea</taxon>
        <taxon>Polystomatidae</taxon>
        <taxon>Protopolystoma</taxon>
    </lineage>
</organism>
<dbReference type="AlphaFoldDB" id="A0A448WJ49"/>
<accession>A0A448WJ49</accession>
<keyword evidence="2" id="KW-1185">Reference proteome</keyword>
<dbReference type="OrthoDB" id="68090at2759"/>
<sequence>MVGLRSSSQMTQLLSPNSLRVDASEILSFVSASAKLGPVEASILEYVIGFHGKEAQRRSAFISLLIHAGLLARGARPYSDSASTSALLPPSWASSDPIRVSYSLTSRPKYGTLASSSSQLQMSVAETDSQIFINLTDTTTDKFGHLELSGPEQVRLDSLSDSNLLNLSSIFPHLSELVEKIEETLWKPVLPCPPVQRTVEDKKLVPIKIPDGPVSRHVNILSLSPYAFIISSISMSSRVYLFMSII</sequence>
<dbReference type="Gene3D" id="3.40.1000.30">
    <property type="match status" value="1"/>
</dbReference>
<name>A0A448WJ49_9PLAT</name>
<evidence type="ECO:0000313" key="2">
    <source>
        <dbReference type="Proteomes" id="UP000784294"/>
    </source>
</evidence>